<evidence type="ECO:0000259" key="1">
    <source>
        <dbReference type="Pfam" id="PF00149"/>
    </source>
</evidence>
<dbReference type="AlphaFoldDB" id="A0A916XID4"/>
<comment type="caution">
    <text evidence="2">The sequence shown here is derived from an EMBL/GenBank/DDBJ whole genome shotgun (WGS) entry which is preliminary data.</text>
</comment>
<evidence type="ECO:0000313" key="3">
    <source>
        <dbReference type="Proteomes" id="UP000637002"/>
    </source>
</evidence>
<dbReference type="Gene3D" id="3.60.21.10">
    <property type="match status" value="1"/>
</dbReference>
<keyword evidence="3" id="KW-1185">Reference proteome</keyword>
<keyword evidence="2" id="KW-0378">Hydrolase</keyword>
<protein>
    <submittedName>
        <fullName evidence="2">Hydrolase</fullName>
    </submittedName>
</protein>
<reference evidence="2" key="1">
    <citation type="journal article" date="2014" name="Int. J. Syst. Evol. Microbiol.">
        <title>Complete genome sequence of Corynebacterium casei LMG S-19264T (=DSM 44701T), isolated from a smear-ripened cheese.</title>
        <authorList>
            <consortium name="US DOE Joint Genome Institute (JGI-PGF)"/>
            <person name="Walter F."/>
            <person name="Albersmeier A."/>
            <person name="Kalinowski J."/>
            <person name="Ruckert C."/>
        </authorList>
    </citation>
    <scope>NUCLEOTIDE SEQUENCE</scope>
    <source>
        <strain evidence="2">CGMCC 1.12919</strain>
    </source>
</reference>
<dbReference type="GO" id="GO:0016787">
    <property type="term" value="F:hydrolase activity"/>
    <property type="evidence" value="ECO:0007669"/>
    <property type="project" value="UniProtKB-KW"/>
</dbReference>
<dbReference type="InterPro" id="IPR029052">
    <property type="entry name" value="Metallo-depent_PP-like"/>
</dbReference>
<sequence length="188" mass="21039">MPTLFTSDTHFGDPRVLRLDRRPYGSLAEHDDDLIARWNAAVAPDDVVWHLGDFALGRPPTRPQALLDRLNGTKHLMVGNNDGAATLQAPGWASVQHYAELDIDGRRLVLCHYPFRTWNHMGRGVLDLHGHSHGKLAAMPRQYDVGVDVFGFRPVDLATILASRGRWRGGEAKPRRLRIGKTQPDESL</sequence>
<feature type="domain" description="Calcineurin-like phosphoesterase" evidence="1">
    <location>
        <begin position="1"/>
        <end position="131"/>
    </location>
</feature>
<dbReference type="Pfam" id="PF00149">
    <property type="entry name" value="Metallophos"/>
    <property type="match status" value="1"/>
</dbReference>
<name>A0A916XID4_9HYPH</name>
<gene>
    <name evidence="2" type="ORF">GCM10010994_33820</name>
</gene>
<proteinExistence type="predicted"/>
<evidence type="ECO:0000313" key="2">
    <source>
        <dbReference type="EMBL" id="GGC72690.1"/>
    </source>
</evidence>
<dbReference type="RefSeq" id="WP_188610365.1">
    <property type="nucleotide sequence ID" value="NZ_BMGG01000006.1"/>
</dbReference>
<dbReference type="SUPFAM" id="SSF56300">
    <property type="entry name" value="Metallo-dependent phosphatases"/>
    <property type="match status" value="1"/>
</dbReference>
<organism evidence="2 3">
    <name type="scientific">Chelatococcus reniformis</name>
    <dbReference type="NCBI Taxonomy" id="1494448"/>
    <lineage>
        <taxon>Bacteria</taxon>
        <taxon>Pseudomonadati</taxon>
        <taxon>Pseudomonadota</taxon>
        <taxon>Alphaproteobacteria</taxon>
        <taxon>Hyphomicrobiales</taxon>
        <taxon>Chelatococcaceae</taxon>
        <taxon>Chelatococcus</taxon>
    </lineage>
</organism>
<dbReference type="Proteomes" id="UP000637002">
    <property type="component" value="Unassembled WGS sequence"/>
</dbReference>
<reference evidence="2" key="2">
    <citation type="submission" date="2020-09" db="EMBL/GenBank/DDBJ databases">
        <authorList>
            <person name="Sun Q."/>
            <person name="Zhou Y."/>
        </authorList>
    </citation>
    <scope>NUCLEOTIDE SEQUENCE</scope>
    <source>
        <strain evidence="2">CGMCC 1.12919</strain>
    </source>
</reference>
<accession>A0A916XID4</accession>
<dbReference type="EMBL" id="BMGG01000006">
    <property type="protein sequence ID" value="GGC72690.1"/>
    <property type="molecule type" value="Genomic_DNA"/>
</dbReference>
<dbReference type="InterPro" id="IPR004843">
    <property type="entry name" value="Calcineurin-like_PHP"/>
</dbReference>